<dbReference type="AlphaFoldDB" id="A0A8K1FNG7"/>
<evidence type="ECO:0000313" key="1">
    <source>
        <dbReference type="EMBL" id="TMW65852.1"/>
    </source>
</evidence>
<sequence>MEAMEQERHLMRMPPFSQVDATALLQCIEEILPVGTREWDMVLTNYHERHAKPRDRPLRDRRMIRNKFYNLRYLKKGRTTLTHMERWANSIQTRIIARTSRTNTPSSELDYLDAFVCLLKPGNINVIVLVQNEDVNSHTEGSDRWFKLKCAQCEDADCVTHPHVHHAEDQAIVLVYGDLQE</sequence>
<dbReference type="OrthoDB" id="99432at2759"/>
<keyword evidence="2" id="KW-1185">Reference proteome</keyword>
<protein>
    <submittedName>
        <fullName evidence="1">Uncharacterized protein</fullName>
    </submittedName>
</protein>
<comment type="caution">
    <text evidence="1">The sequence shown here is derived from an EMBL/GenBank/DDBJ whole genome shotgun (WGS) entry which is preliminary data.</text>
</comment>
<name>A0A8K1FNG7_PYTOL</name>
<dbReference type="Proteomes" id="UP000794436">
    <property type="component" value="Unassembled WGS sequence"/>
</dbReference>
<gene>
    <name evidence="1" type="ORF">Poli38472_003617</name>
</gene>
<evidence type="ECO:0000313" key="2">
    <source>
        <dbReference type="Proteomes" id="UP000794436"/>
    </source>
</evidence>
<dbReference type="EMBL" id="SPLM01000036">
    <property type="protein sequence ID" value="TMW65852.1"/>
    <property type="molecule type" value="Genomic_DNA"/>
</dbReference>
<proteinExistence type="predicted"/>
<organism evidence="1 2">
    <name type="scientific">Pythium oligandrum</name>
    <name type="common">Mycoparasitic fungus</name>
    <dbReference type="NCBI Taxonomy" id="41045"/>
    <lineage>
        <taxon>Eukaryota</taxon>
        <taxon>Sar</taxon>
        <taxon>Stramenopiles</taxon>
        <taxon>Oomycota</taxon>
        <taxon>Peronosporomycetes</taxon>
        <taxon>Pythiales</taxon>
        <taxon>Pythiaceae</taxon>
        <taxon>Pythium</taxon>
    </lineage>
</organism>
<accession>A0A8K1FNG7</accession>
<reference evidence="1" key="1">
    <citation type="submission" date="2019-03" db="EMBL/GenBank/DDBJ databases">
        <title>Long read genome sequence of the mycoparasitic Pythium oligandrum ATCC 38472 isolated from sugarbeet rhizosphere.</title>
        <authorList>
            <person name="Gaulin E."/>
        </authorList>
    </citation>
    <scope>NUCLEOTIDE SEQUENCE</scope>
    <source>
        <strain evidence="1">ATCC 38472_TT</strain>
    </source>
</reference>